<dbReference type="KEGG" id="orp:MOP44_27300"/>
<dbReference type="EMBL" id="CP093313">
    <property type="protein sequence ID" value="UWZ84240.1"/>
    <property type="molecule type" value="Genomic_DNA"/>
</dbReference>
<gene>
    <name evidence="1" type="ORF">MOP44_27300</name>
</gene>
<reference evidence="1" key="1">
    <citation type="submission" date="2021-04" db="EMBL/GenBank/DDBJ databases">
        <title>Phylogenetic analysis of Acidobacteriaceae.</title>
        <authorList>
            <person name="Qiu L."/>
            <person name="Zhang Q."/>
        </authorList>
    </citation>
    <scope>NUCLEOTIDE SEQUENCE</scope>
    <source>
        <strain evidence="1">DSM 25168</strain>
    </source>
</reference>
<dbReference type="PANTHER" id="PTHR43861">
    <property type="entry name" value="TRANS-ACONITATE 2-METHYLTRANSFERASE-RELATED"/>
    <property type="match status" value="1"/>
</dbReference>
<sequence length="270" mass="30622">MGPDHAWEKWGAQDPYYGVLSDPRFRCNKLTDDSLKEFFATGQHHIEHMLETIRKTHSDFQPKRVMDYGCGVGRLLRPLSQIADTVGVDISESMLNEAQKNCPEATLIHPERLNSLAQNFDLIHSHLVFQHIPVRTGEGVLRQLVGLLSPNGIGVIHLTFLVRRLGRLPIPVWDAMQKMRGRSKLFHGLMNLKDGRPFNQPQMQMNNYNLNRIFAILRDANCSIFHVEFTSDLFPGAVLYFKRGCEHVERTCLSWVALSAAPGRAALDAP</sequence>
<dbReference type="GO" id="GO:0008168">
    <property type="term" value="F:methyltransferase activity"/>
    <property type="evidence" value="ECO:0007669"/>
    <property type="project" value="UniProtKB-KW"/>
</dbReference>
<dbReference type="SUPFAM" id="SSF53335">
    <property type="entry name" value="S-adenosyl-L-methionine-dependent methyltransferases"/>
    <property type="match status" value="1"/>
</dbReference>
<dbReference type="AlphaFoldDB" id="A0A9J7BNE1"/>
<proteinExistence type="predicted"/>
<keyword evidence="2" id="KW-1185">Reference proteome</keyword>
<dbReference type="RefSeq" id="WP_260793745.1">
    <property type="nucleotide sequence ID" value="NZ_CP093313.1"/>
</dbReference>
<evidence type="ECO:0000313" key="2">
    <source>
        <dbReference type="Proteomes" id="UP001059380"/>
    </source>
</evidence>
<dbReference type="Gene3D" id="3.40.50.150">
    <property type="entry name" value="Vaccinia Virus protein VP39"/>
    <property type="match status" value="1"/>
</dbReference>
<dbReference type="Proteomes" id="UP001059380">
    <property type="component" value="Chromosome"/>
</dbReference>
<name>A0A9J7BNE1_9BACT</name>
<dbReference type="Pfam" id="PF13489">
    <property type="entry name" value="Methyltransf_23"/>
    <property type="match status" value="1"/>
</dbReference>
<dbReference type="CDD" id="cd02440">
    <property type="entry name" value="AdoMet_MTases"/>
    <property type="match status" value="1"/>
</dbReference>
<dbReference type="GO" id="GO:0032259">
    <property type="term" value="P:methylation"/>
    <property type="evidence" value="ECO:0007669"/>
    <property type="project" value="UniProtKB-KW"/>
</dbReference>
<protein>
    <submittedName>
        <fullName evidence="1">Class I SAM-dependent methyltransferase</fullName>
    </submittedName>
</protein>
<accession>A0A9J7BNE1</accession>
<keyword evidence="1" id="KW-0808">Transferase</keyword>
<organism evidence="1 2">
    <name type="scientific">Occallatibacter riparius</name>
    <dbReference type="NCBI Taxonomy" id="1002689"/>
    <lineage>
        <taxon>Bacteria</taxon>
        <taxon>Pseudomonadati</taxon>
        <taxon>Acidobacteriota</taxon>
        <taxon>Terriglobia</taxon>
        <taxon>Terriglobales</taxon>
        <taxon>Acidobacteriaceae</taxon>
        <taxon>Occallatibacter</taxon>
    </lineage>
</organism>
<keyword evidence="1" id="KW-0489">Methyltransferase</keyword>
<dbReference type="InterPro" id="IPR029063">
    <property type="entry name" value="SAM-dependent_MTases_sf"/>
</dbReference>
<evidence type="ECO:0000313" key="1">
    <source>
        <dbReference type="EMBL" id="UWZ84240.1"/>
    </source>
</evidence>